<protein>
    <submittedName>
        <fullName evidence="17">M48 family peptidase</fullName>
    </submittedName>
</protein>
<comment type="cofactor">
    <cofactor evidence="12 13">
        <name>Zn(2+)</name>
        <dbReference type="ChEBI" id="CHEBI:29105"/>
    </cofactor>
    <text evidence="12 13">Binds 1 zinc ion per subunit.</text>
</comment>
<organism evidence="17 18">
    <name type="scientific">candidate division NPL-UPA2 bacterium Unc8</name>
    <dbReference type="NCBI Taxonomy" id="1980939"/>
    <lineage>
        <taxon>Bacteria</taxon>
    </lineage>
</organism>
<dbReference type="Gene3D" id="3.30.2010.10">
    <property type="entry name" value="Metalloproteases ('zincins'), catalytic domain"/>
    <property type="match status" value="1"/>
</dbReference>
<evidence type="ECO:0000256" key="1">
    <source>
        <dbReference type="ARBA" id="ARBA00004477"/>
    </source>
</evidence>
<keyword evidence="9 13" id="KW-0482">Metalloprotease</keyword>
<sequence>MNIYLVIILTVLVGNYVLNLVVENLNIRHLKVNLPKEFEGYYSADKYKQAQNYLKENTGFGMITNTIFLAIILIFILMGGFNIVDQWARNFHLGPILTGLIFAGVLLLTFQILHLPFSAYHTFVIEEKYGFNKTTVKTFILDILKSWLLIALIGGAAFSGILWFFGKAGNLAWLYCWMAITLFQIFLMFIAPVVIMPLFNKFIPLEEGELRKAIEGYAESQGFKMKGVFKMDGSKRSTKSNAFFTGFGRFRRIVLFDTLIEKHTVDELVSVLGHEIGHYRKKHILKFMVISTIIMGLMFFILSLFINNPGLFSAFKMEEISIYASLFFFGFLYAPINMVFSVLVNVLSRKHEYEADAYAASTYRQPEAMITALKKLSVDNLSNLIPHPLKVFLQYSHPPVMKRIQAIRGIKEA</sequence>
<comment type="similarity">
    <text evidence="13">Belongs to the peptidase M48 family.</text>
</comment>
<keyword evidence="8 14" id="KW-1133">Transmembrane helix</keyword>
<name>A0A399FWN8_UNCN2</name>
<keyword evidence="7 12" id="KW-0862">Zinc</keyword>
<comment type="caution">
    <text evidence="17">The sequence shown here is derived from an EMBL/GenBank/DDBJ whole genome shotgun (WGS) entry which is preliminary data.</text>
</comment>
<comment type="subcellular location">
    <subcellularLocation>
        <location evidence="1">Endoplasmic reticulum membrane</location>
        <topology evidence="1">Multi-pass membrane protein</topology>
    </subcellularLocation>
</comment>
<feature type="transmembrane region" description="Helical" evidence="14">
    <location>
        <begin position="62"/>
        <end position="84"/>
    </location>
</feature>
<evidence type="ECO:0000256" key="12">
    <source>
        <dbReference type="PIRSR" id="PIRSR627057-2"/>
    </source>
</evidence>
<evidence type="ECO:0000256" key="8">
    <source>
        <dbReference type="ARBA" id="ARBA00022989"/>
    </source>
</evidence>
<dbReference type="CDD" id="cd07343">
    <property type="entry name" value="M48A_Zmpste24p_like"/>
    <property type="match status" value="1"/>
</dbReference>
<feature type="transmembrane region" description="Helical" evidence="14">
    <location>
        <begin position="172"/>
        <end position="195"/>
    </location>
</feature>
<evidence type="ECO:0000256" key="4">
    <source>
        <dbReference type="ARBA" id="ARBA00022723"/>
    </source>
</evidence>
<evidence type="ECO:0000259" key="15">
    <source>
        <dbReference type="Pfam" id="PF01435"/>
    </source>
</evidence>
<feature type="transmembrane region" description="Helical" evidence="14">
    <location>
        <begin position="146"/>
        <end position="166"/>
    </location>
</feature>
<proteinExistence type="inferred from homology"/>
<keyword evidence="4 12" id="KW-0479">Metal-binding</keyword>
<evidence type="ECO:0000256" key="3">
    <source>
        <dbReference type="ARBA" id="ARBA00022692"/>
    </source>
</evidence>
<dbReference type="AlphaFoldDB" id="A0A399FWN8"/>
<evidence type="ECO:0000313" key="18">
    <source>
        <dbReference type="Proteomes" id="UP000266287"/>
    </source>
</evidence>
<dbReference type="FunFam" id="3.30.2010.10:FF:000002">
    <property type="entry name" value="CAAX prenyl protease"/>
    <property type="match status" value="1"/>
</dbReference>
<feature type="transmembrane region" description="Helical" evidence="14">
    <location>
        <begin position="326"/>
        <end position="347"/>
    </location>
</feature>
<dbReference type="InterPro" id="IPR001915">
    <property type="entry name" value="Peptidase_M48"/>
</dbReference>
<evidence type="ECO:0000256" key="5">
    <source>
        <dbReference type="ARBA" id="ARBA00022801"/>
    </source>
</evidence>
<keyword evidence="3 14" id="KW-0812">Transmembrane</keyword>
<gene>
    <name evidence="17" type="ORF">B9J77_05035</name>
</gene>
<evidence type="ECO:0000256" key="2">
    <source>
        <dbReference type="ARBA" id="ARBA00022670"/>
    </source>
</evidence>
<reference evidence="17 18" key="1">
    <citation type="submission" date="2018-08" db="EMBL/GenBank/DDBJ databases">
        <title>Draft genome of candidate division NPL-UPA2 bacterium Unc8 that adapted to ultra-basic serpentinizing groundwater.</title>
        <authorList>
            <person name="Ishii S."/>
            <person name="Suzuki S."/>
            <person name="Nealson K.H."/>
        </authorList>
    </citation>
    <scope>NUCLEOTIDE SEQUENCE [LARGE SCALE GENOMIC DNA]</scope>
    <source>
        <strain evidence="17">Unc8</strain>
    </source>
</reference>
<keyword evidence="2 13" id="KW-0645">Protease</keyword>
<dbReference type="Pfam" id="PF16491">
    <property type="entry name" value="Peptidase_M48_N"/>
    <property type="match status" value="1"/>
</dbReference>
<evidence type="ECO:0000256" key="6">
    <source>
        <dbReference type="ARBA" id="ARBA00022824"/>
    </source>
</evidence>
<keyword evidence="10 14" id="KW-0472">Membrane</keyword>
<evidence type="ECO:0000256" key="7">
    <source>
        <dbReference type="ARBA" id="ARBA00022833"/>
    </source>
</evidence>
<feature type="transmembrane region" description="Helical" evidence="14">
    <location>
        <begin position="96"/>
        <end position="125"/>
    </location>
</feature>
<evidence type="ECO:0000256" key="14">
    <source>
        <dbReference type="SAM" id="Phobius"/>
    </source>
</evidence>
<dbReference type="InterPro" id="IPR027057">
    <property type="entry name" value="CAXX_Prtase_1"/>
</dbReference>
<feature type="transmembrane region" description="Helical" evidence="14">
    <location>
        <begin position="284"/>
        <end position="306"/>
    </location>
</feature>
<dbReference type="EMBL" id="NDHY01000017">
    <property type="protein sequence ID" value="RIH99621.1"/>
    <property type="molecule type" value="Genomic_DNA"/>
</dbReference>
<dbReference type="Proteomes" id="UP000266287">
    <property type="component" value="Unassembled WGS sequence"/>
</dbReference>
<accession>A0A399FWN8</accession>
<dbReference type="InterPro" id="IPR032456">
    <property type="entry name" value="Peptidase_M48_N"/>
</dbReference>
<feature type="binding site" evidence="12">
    <location>
        <position position="278"/>
    </location>
    <ligand>
        <name>Zn(2+)</name>
        <dbReference type="ChEBI" id="CHEBI:29105"/>
        <note>catalytic</note>
    </ligand>
</feature>
<feature type="active site" evidence="11">
    <location>
        <position position="275"/>
    </location>
</feature>
<feature type="transmembrane region" description="Helical" evidence="14">
    <location>
        <begin position="6"/>
        <end position="22"/>
    </location>
</feature>
<feature type="binding site" evidence="12">
    <location>
        <position position="274"/>
    </location>
    <ligand>
        <name>Zn(2+)</name>
        <dbReference type="ChEBI" id="CHEBI:29105"/>
        <note>catalytic</note>
    </ligand>
</feature>
<feature type="domain" description="Peptidase M48" evidence="15">
    <location>
        <begin position="204"/>
        <end position="410"/>
    </location>
</feature>
<feature type="active site" description="Proton donor" evidence="11">
    <location>
        <position position="356"/>
    </location>
</feature>
<evidence type="ECO:0000259" key="16">
    <source>
        <dbReference type="Pfam" id="PF16491"/>
    </source>
</evidence>
<evidence type="ECO:0000256" key="11">
    <source>
        <dbReference type="PIRSR" id="PIRSR627057-1"/>
    </source>
</evidence>
<dbReference type="GO" id="GO:0071586">
    <property type="term" value="P:CAAX-box protein processing"/>
    <property type="evidence" value="ECO:0007669"/>
    <property type="project" value="InterPro"/>
</dbReference>
<evidence type="ECO:0000256" key="13">
    <source>
        <dbReference type="RuleBase" id="RU003983"/>
    </source>
</evidence>
<dbReference type="Pfam" id="PF01435">
    <property type="entry name" value="Peptidase_M48"/>
    <property type="match status" value="1"/>
</dbReference>
<keyword evidence="6" id="KW-0256">Endoplasmic reticulum</keyword>
<evidence type="ECO:0000256" key="9">
    <source>
        <dbReference type="ARBA" id="ARBA00023049"/>
    </source>
</evidence>
<dbReference type="GO" id="GO:0046872">
    <property type="term" value="F:metal ion binding"/>
    <property type="evidence" value="ECO:0007669"/>
    <property type="project" value="UniProtKB-KW"/>
</dbReference>
<feature type="domain" description="CAAX prenyl protease 1 N-terminal" evidence="16">
    <location>
        <begin position="28"/>
        <end position="201"/>
    </location>
</feature>
<keyword evidence="5 13" id="KW-0378">Hydrolase</keyword>
<dbReference type="GO" id="GO:0004222">
    <property type="term" value="F:metalloendopeptidase activity"/>
    <property type="evidence" value="ECO:0007669"/>
    <property type="project" value="InterPro"/>
</dbReference>
<feature type="binding site" evidence="12">
    <location>
        <position position="352"/>
    </location>
    <ligand>
        <name>Zn(2+)</name>
        <dbReference type="ChEBI" id="CHEBI:29105"/>
        <note>catalytic</note>
    </ligand>
</feature>
<dbReference type="PANTHER" id="PTHR10120">
    <property type="entry name" value="CAAX PRENYL PROTEASE 1"/>
    <property type="match status" value="1"/>
</dbReference>
<evidence type="ECO:0000313" key="17">
    <source>
        <dbReference type="EMBL" id="RIH99621.1"/>
    </source>
</evidence>
<evidence type="ECO:0000256" key="10">
    <source>
        <dbReference type="ARBA" id="ARBA00023136"/>
    </source>
</evidence>